<keyword evidence="2" id="KW-1185">Reference proteome</keyword>
<dbReference type="EMBL" id="AQFT01000038">
    <property type="protein sequence ID" value="EMZ33939.1"/>
    <property type="molecule type" value="Genomic_DNA"/>
</dbReference>
<dbReference type="AlphaFoldDB" id="N2BB13"/>
<reference evidence="1 2" key="1">
    <citation type="journal article" date="2014" name="Genome Announc.">
        <title>Draft genome sequences of the altered schaedler flora, a defined bacterial community from gnotobiotic mice.</title>
        <authorList>
            <person name="Wannemuehler M.J."/>
            <person name="Overstreet A.M."/>
            <person name="Ward D.V."/>
            <person name="Phillips G.J."/>
        </authorList>
    </citation>
    <scope>NUCLEOTIDE SEQUENCE [LARGE SCALE GENOMIC DNA]</scope>
    <source>
        <strain evidence="1 2">ASF492</strain>
    </source>
</reference>
<dbReference type="Proteomes" id="UP000012589">
    <property type="component" value="Unassembled WGS sequence"/>
</dbReference>
<sequence length="104" mass="12445">MDEDSLFRKYKELDGRHEDDEQARSWFLDQVLHPYESQHTLKEIVEIFRETSVSLVSTSINNYEAIDNLDRLYAMEKKLYAIGMQHLKCKKYYPGFFYVLGLKN</sequence>
<name>N2BB13_9FIRM</name>
<dbReference type="PATRIC" id="fig|1235802.3.peg.1305"/>
<comment type="caution">
    <text evidence="1">The sequence shown here is derived from an EMBL/GenBank/DDBJ whole genome shotgun (WGS) entry which is preliminary data.</text>
</comment>
<organism evidence="1 2">
    <name type="scientific">Eubacterium plexicaudatum ASF492</name>
    <dbReference type="NCBI Taxonomy" id="1235802"/>
    <lineage>
        <taxon>Bacteria</taxon>
        <taxon>Bacillati</taxon>
        <taxon>Bacillota</taxon>
        <taxon>Clostridia</taxon>
        <taxon>Eubacteriales</taxon>
        <taxon>Eubacteriaceae</taxon>
        <taxon>Eubacterium</taxon>
    </lineage>
</organism>
<gene>
    <name evidence="1" type="ORF">C823_01220</name>
</gene>
<proteinExistence type="predicted"/>
<protein>
    <submittedName>
        <fullName evidence="1">Uncharacterized protein</fullName>
    </submittedName>
</protein>
<dbReference type="HOGENOM" id="CLU_2245902_0_0_9"/>
<accession>N2BB13</accession>
<evidence type="ECO:0000313" key="2">
    <source>
        <dbReference type="Proteomes" id="UP000012589"/>
    </source>
</evidence>
<dbReference type="STRING" id="1235802.C823_01220"/>
<evidence type="ECO:0000313" key="1">
    <source>
        <dbReference type="EMBL" id="EMZ33939.1"/>
    </source>
</evidence>